<organism evidence="1 2">
    <name type="scientific">Stigmatella erecta</name>
    <dbReference type="NCBI Taxonomy" id="83460"/>
    <lineage>
        <taxon>Bacteria</taxon>
        <taxon>Pseudomonadati</taxon>
        <taxon>Myxococcota</taxon>
        <taxon>Myxococcia</taxon>
        <taxon>Myxococcales</taxon>
        <taxon>Cystobacterineae</taxon>
        <taxon>Archangiaceae</taxon>
        <taxon>Stigmatella</taxon>
    </lineage>
</organism>
<dbReference type="RefSeq" id="WP_177233837.1">
    <property type="nucleotide sequence ID" value="NZ_FOIJ01000023.1"/>
</dbReference>
<dbReference type="EMBL" id="FOIJ01000023">
    <property type="protein sequence ID" value="SEU36932.1"/>
    <property type="molecule type" value="Genomic_DNA"/>
</dbReference>
<accession>A0A1I0L9Z9</accession>
<keyword evidence="2" id="KW-1185">Reference proteome</keyword>
<evidence type="ECO:0000313" key="1">
    <source>
        <dbReference type="EMBL" id="SEU36932.1"/>
    </source>
</evidence>
<reference evidence="2" key="1">
    <citation type="submission" date="2016-10" db="EMBL/GenBank/DDBJ databases">
        <authorList>
            <person name="Varghese N."/>
            <person name="Submissions S."/>
        </authorList>
    </citation>
    <scope>NUCLEOTIDE SEQUENCE [LARGE SCALE GENOMIC DNA]</scope>
    <source>
        <strain evidence="2">DSM 16858</strain>
    </source>
</reference>
<evidence type="ECO:0000313" key="2">
    <source>
        <dbReference type="Proteomes" id="UP000199181"/>
    </source>
</evidence>
<sequence length="48" mass="4730">MNKWVERVAIGGVSFALGVGAGVLLAEMQQEQAAGTSGAAKPATGTAK</sequence>
<protein>
    <submittedName>
        <fullName evidence="1">Uncharacterized protein</fullName>
    </submittedName>
</protein>
<proteinExistence type="predicted"/>
<dbReference type="AlphaFoldDB" id="A0A1I0L9Z9"/>
<dbReference type="Proteomes" id="UP000199181">
    <property type="component" value="Unassembled WGS sequence"/>
</dbReference>
<name>A0A1I0L9Z9_9BACT</name>
<gene>
    <name evidence="1" type="ORF">SAMN05443639_12316</name>
</gene>